<proteinExistence type="predicted"/>
<evidence type="ECO:0000256" key="1">
    <source>
        <dbReference type="ARBA" id="ARBA00004651"/>
    </source>
</evidence>
<keyword evidence="3 6" id="KW-0812">Transmembrane</keyword>
<protein>
    <submittedName>
        <fullName evidence="7">Putative transporter</fullName>
    </submittedName>
</protein>
<reference evidence="7" key="1">
    <citation type="journal article" date="2014" name="Int. J. Syst. Evol. Microbiol.">
        <title>Complete genome sequence of Corynebacterium casei LMG S-19264T (=DSM 44701T), isolated from a smear-ripened cheese.</title>
        <authorList>
            <consortium name="US DOE Joint Genome Institute (JGI-PGF)"/>
            <person name="Walter F."/>
            <person name="Albersmeier A."/>
            <person name="Kalinowski J."/>
            <person name="Ruckert C."/>
        </authorList>
    </citation>
    <scope>NUCLEOTIDE SEQUENCE</scope>
    <source>
        <strain evidence="7">CCM 7684</strain>
    </source>
</reference>
<dbReference type="RefSeq" id="WP_188411232.1">
    <property type="nucleotide sequence ID" value="NZ_BMCP01000010.1"/>
</dbReference>
<organism evidence="7 8">
    <name type="scientific">Agaricicola taiwanensis</name>
    <dbReference type="NCBI Taxonomy" id="591372"/>
    <lineage>
        <taxon>Bacteria</taxon>
        <taxon>Pseudomonadati</taxon>
        <taxon>Pseudomonadota</taxon>
        <taxon>Alphaproteobacteria</taxon>
        <taxon>Rhodobacterales</taxon>
        <taxon>Paracoccaceae</taxon>
        <taxon>Agaricicola</taxon>
    </lineage>
</organism>
<keyword evidence="8" id="KW-1185">Reference proteome</keyword>
<dbReference type="GO" id="GO:0005886">
    <property type="term" value="C:plasma membrane"/>
    <property type="evidence" value="ECO:0007669"/>
    <property type="project" value="UniProtKB-SubCell"/>
</dbReference>
<dbReference type="EMBL" id="BMCP01000010">
    <property type="protein sequence ID" value="GGE55441.1"/>
    <property type="molecule type" value="Genomic_DNA"/>
</dbReference>
<dbReference type="GO" id="GO:0015171">
    <property type="term" value="F:amino acid transmembrane transporter activity"/>
    <property type="evidence" value="ECO:0007669"/>
    <property type="project" value="TreeGrafter"/>
</dbReference>
<dbReference type="PANTHER" id="PTHR30086">
    <property type="entry name" value="ARGININE EXPORTER PROTEIN ARGO"/>
    <property type="match status" value="1"/>
</dbReference>
<feature type="transmembrane region" description="Helical" evidence="6">
    <location>
        <begin position="180"/>
        <end position="204"/>
    </location>
</feature>
<keyword evidence="2" id="KW-1003">Cell membrane</keyword>
<evidence type="ECO:0000256" key="6">
    <source>
        <dbReference type="SAM" id="Phobius"/>
    </source>
</evidence>
<dbReference type="AlphaFoldDB" id="A0A8J2YNC0"/>
<evidence type="ECO:0000313" key="8">
    <source>
        <dbReference type="Proteomes" id="UP000602745"/>
    </source>
</evidence>
<feature type="transmembrane region" description="Helical" evidence="6">
    <location>
        <begin position="145"/>
        <end position="168"/>
    </location>
</feature>
<evidence type="ECO:0000256" key="4">
    <source>
        <dbReference type="ARBA" id="ARBA00022989"/>
    </source>
</evidence>
<dbReference type="InterPro" id="IPR001123">
    <property type="entry name" value="LeuE-type"/>
</dbReference>
<reference evidence="7" key="2">
    <citation type="submission" date="2020-09" db="EMBL/GenBank/DDBJ databases">
        <authorList>
            <person name="Sun Q."/>
            <person name="Sedlacek I."/>
        </authorList>
    </citation>
    <scope>NUCLEOTIDE SEQUENCE</scope>
    <source>
        <strain evidence="7">CCM 7684</strain>
    </source>
</reference>
<dbReference type="Pfam" id="PF01810">
    <property type="entry name" value="LysE"/>
    <property type="match status" value="1"/>
</dbReference>
<gene>
    <name evidence="7" type="ORF">GCM10007276_35630</name>
</gene>
<evidence type="ECO:0000256" key="2">
    <source>
        <dbReference type="ARBA" id="ARBA00022475"/>
    </source>
</evidence>
<keyword evidence="4 6" id="KW-1133">Transmembrane helix</keyword>
<feature type="transmembrane region" description="Helical" evidence="6">
    <location>
        <begin position="71"/>
        <end position="91"/>
    </location>
</feature>
<keyword evidence="5 6" id="KW-0472">Membrane</keyword>
<dbReference type="Proteomes" id="UP000602745">
    <property type="component" value="Unassembled WGS sequence"/>
</dbReference>
<evidence type="ECO:0000256" key="3">
    <source>
        <dbReference type="ARBA" id="ARBA00022692"/>
    </source>
</evidence>
<comment type="subcellular location">
    <subcellularLocation>
        <location evidence="1">Cell membrane</location>
        <topology evidence="1">Multi-pass membrane protein</topology>
    </subcellularLocation>
</comment>
<evidence type="ECO:0000313" key="7">
    <source>
        <dbReference type="EMBL" id="GGE55441.1"/>
    </source>
</evidence>
<dbReference type="PANTHER" id="PTHR30086:SF20">
    <property type="entry name" value="ARGININE EXPORTER PROTEIN ARGO-RELATED"/>
    <property type="match status" value="1"/>
</dbReference>
<comment type="caution">
    <text evidence="7">The sequence shown here is derived from an EMBL/GenBank/DDBJ whole genome shotgun (WGS) entry which is preliminary data.</text>
</comment>
<sequence>MTSFASVFAQGFLLSATLIMAIGAQNMFVLRHGLQRRHVGPIVLFCAAADAVLIAAGVAGLGALLSALPSLALWLTLGGVIFLGSYGVIALRRALQPGSMIPGTAAPLSLAQALGTAAGFTFLNPHVYLDTVLLVGAVGSGQPPALQPVFVLGAATASFAWFASLGYGAQFLAPFFARPLAWRVLDIVVGLVMLGLAGGLLLAVRSN</sequence>
<accession>A0A8J2YNC0</accession>
<feature type="transmembrane region" description="Helical" evidence="6">
    <location>
        <begin position="42"/>
        <end position="65"/>
    </location>
</feature>
<name>A0A8J2YNC0_9RHOB</name>
<feature type="transmembrane region" description="Helical" evidence="6">
    <location>
        <begin position="12"/>
        <end position="30"/>
    </location>
</feature>
<evidence type="ECO:0000256" key="5">
    <source>
        <dbReference type="ARBA" id="ARBA00023136"/>
    </source>
</evidence>